<proteinExistence type="predicted"/>
<evidence type="ECO:0000313" key="2">
    <source>
        <dbReference type="EMBL" id="KAK9148301.1"/>
    </source>
</evidence>
<comment type="caution">
    <text evidence="2">The sequence shown here is derived from an EMBL/GenBank/DDBJ whole genome shotgun (WGS) entry which is preliminary data.</text>
</comment>
<dbReference type="EMBL" id="JBBNAG010000003">
    <property type="protein sequence ID" value="KAK9148301.1"/>
    <property type="molecule type" value="Genomic_DNA"/>
</dbReference>
<accession>A0AAP0PPM6</accession>
<evidence type="ECO:0000313" key="3">
    <source>
        <dbReference type="Proteomes" id="UP001419268"/>
    </source>
</evidence>
<gene>
    <name evidence="2" type="ORF">Scep_007058</name>
</gene>
<feature type="region of interest" description="Disordered" evidence="1">
    <location>
        <begin position="116"/>
        <end position="137"/>
    </location>
</feature>
<feature type="compositionally biased region" description="Low complexity" evidence="1">
    <location>
        <begin position="126"/>
        <end position="137"/>
    </location>
</feature>
<sequence>MRTMQQLLWGFYMRAVKSKLDDIVLGFKSIRDYIESPHKSVEGKCQQIHSELKNELEIAKLNRRSTEIYFPLLLDCLEKRVVYSYKYARIVRFVLLRRYVSTIHWSYTNTSLQPANQMQPPYHHMSSASSSQADSSRTAAIRHASGYV</sequence>
<reference evidence="2 3" key="1">
    <citation type="submission" date="2024-01" db="EMBL/GenBank/DDBJ databases">
        <title>Genome assemblies of Stephania.</title>
        <authorList>
            <person name="Yang L."/>
        </authorList>
    </citation>
    <scope>NUCLEOTIDE SEQUENCE [LARGE SCALE GENOMIC DNA]</scope>
    <source>
        <strain evidence="2">JXDWG</strain>
        <tissue evidence="2">Leaf</tissue>
    </source>
</reference>
<organism evidence="2 3">
    <name type="scientific">Stephania cephalantha</name>
    <dbReference type="NCBI Taxonomy" id="152367"/>
    <lineage>
        <taxon>Eukaryota</taxon>
        <taxon>Viridiplantae</taxon>
        <taxon>Streptophyta</taxon>
        <taxon>Embryophyta</taxon>
        <taxon>Tracheophyta</taxon>
        <taxon>Spermatophyta</taxon>
        <taxon>Magnoliopsida</taxon>
        <taxon>Ranunculales</taxon>
        <taxon>Menispermaceae</taxon>
        <taxon>Menispermoideae</taxon>
        <taxon>Cissampelideae</taxon>
        <taxon>Stephania</taxon>
    </lineage>
</organism>
<dbReference type="Proteomes" id="UP001419268">
    <property type="component" value="Unassembled WGS sequence"/>
</dbReference>
<keyword evidence="3" id="KW-1185">Reference proteome</keyword>
<evidence type="ECO:0000256" key="1">
    <source>
        <dbReference type="SAM" id="MobiDB-lite"/>
    </source>
</evidence>
<protein>
    <submittedName>
        <fullName evidence="2">Uncharacterized protein</fullName>
    </submittedName>
</protein>
<name>A0AAP0PPM6_9MAGN</name>
<dbReference type="AlphaFoldDB" id="A0AAP0PPM6"/>